<gene>
    <name evidence="2" type="ORF">EXN75_05285</name>
</gene>
<keyword evidence="1" id="KW-1133">Transmembrane helix</keyword>
<dbReference type="EMBL" id="SGVY01000010">
    <property type="protein sequence ID" value="TFH82749.1"/>
    <property type="molecule type" value="Genomic_DNA"/>
</dbReference>
<dbReference type="Proteomes" id="UP000297872">
    <property type="component" value="Unassembled WGS sequence"/>
</dbReference>
<name>A0A4Y8VQ82_9BACT</name>
<evidence type="ECO:0000313" key="3">
    <source>
        <dbReference type="Proteomes" id="UP000297872"/>
    </source>
</evidence>
<reference evidence="2 3" key="1">
    <citation type="submission" date="2019-02" db="EMBL/GenBank/DDBJ databases">
        <title>Draft Genome Sequence of the Prevotella sp. BCRC 81118, Isolated from Human Feces.</title>
        <authorList>
            <person name="Huang C.-H."/>
        </authorList>
    </citation>
    <scope>NUCLEOTIDE SEQUENCE [LARGE SCALE GENOMIC DNA]</scope>
    <source>
        <strain evidence="2 3">BCRC 81118</strain>
    </source>
</reference>
<evidence type="ECO:0008006" key="4">
    <source>
        <dbReference type="Google" id="ProtNLM"/>
    </source>
</evidence>
<dbReference type="AlphaFoldDB" id="A0A4Y8VQ82"/>
<keyword evidence="3" id="KW-1185">Reference proteome</keyword>
<comment type="caution">
    <text evidence="2">The sequence shown here is derived from an EMBL/GenBank/DDBJ whole genome shotgun (WGS) entry which is preliminary data.</text>
</comment>
<evidence type="ECO:0000256" key="1">
    <source>
        <dbReference type="SAM" id="Phobius"/>
    </source>
</evidence>
<keyword evidence="1" id="KW-0812">Transmembrane</keyword>
<accession>A0A4Y8VQ82</accession>
<evidence type="ECO:0000313" key="2">
    <source>
        <dbReference type="EMBL" id="TFH82749.1"/>
    </source>
</evidence>
<sequence>MDKDLAHRNILSRFYQALDDLIAKKIIRGVNTYCRLYGIDRRNLTKQREDLSRSIFDVSWLVPLVSVYNISATWLLTGTGEMYT</sequence>
<proteinExistence type="predicted"/>
<feature type="transmembrane region" description="Helical" evidence="1">
    <location>
        <begin position="55"/>
        <end position="76"/>
    </location>
</feature>
<organism evidence="2 3">
    <name type="scientific">Segatella hominis</name>
    <dbReference type="NCBI Taxonomy" id="2518605"/>
    <lineage>
        <taxon>Bacteria</taxon>
        <taxon>Pseudomonadati</taxon>
        <taxon>Bacteroidota</taxon>
        <taxon>Bacteroidia</taxon>
        <taxon>Bacteroidales</taxon>
        <taxon>Prevotellaceae</taxon>
        <taxon>Segatella</taxon>
    </lineage>
</organism>
<keyword evidence="1" id="KW-0472">Membrane</keyword>
<protein>
    <recommendedName>
        <fullName evidence="4">XRE family transcriptional regulator</fullName>
    </recommendedName>
</protein>
<dbReference type="OrthoDB" id="1273881at2"/>